<dbReference type="EMBL" id="QQAZ01000008">
    <property type="protein sequence ID" value="RDI48252.1"/>
    <property type="molecule type" value="Genomic_DNA"/>
</dbReference>
<evidence type="ECO:0000259" key="1">
    <source>
        <dbReference type="PROSITE" id="PS51819"/>
    </source>
</evidence>
<evidence type="ECO:0000313" key="3">
    <source>
        <dbReference type="Proteomes" id="UP000255355"/>
    </source>
</evidence>
<accession>A0A370GX59</accession>
<dbReference type="PANTHER" id="PTHR36503">
    <property type="entry name" value="BLR2520 PROTEIN"/>
    <property type="match status" value="1"/>
</dbReference>
<dbReference type="InterPro" id="IPR029068">
    <property type="entry name" value="Glyas_Bleomycin-R_OHBP_Dase"/>
</dbReference>
<protein>
    <recommendedName>
        <fullName evidence="1">VOC domain-containing protein</fullName>
    </recommendedName>
</protein>
<comment type="caution">
    <text evidence="2">The sequence shown here is derived from an EMBL/GenBank/DDBJ whole genome shotgun (WGS) entry which is preliminary data.</text>
</comment>
<gene>
    <name evidence="2" type="ORF">DFR68_10881</name>
</gene>
<dbReference type="PANTHER" id="PTHR36503:SF1">
    <property type="entry name" value="BLR2520 PROTEIN"/>
    <property type="match status" value="1"/>
</dbReference>
<dbReference type="Proteomes" id="UP000255355">
    <property type="component" value="Unassembled WGS sequence"/>
</dbReference>
<feature type="domain" description="VOC" evidence="1">
    <location>
        <begin position="4"/>
        <end position="139"/>
    </location>
</feature>
<keyword evidence="3" id="KW-1185">Reference proteome</keyword>
<dbReference type="InterPro" id="IPR004360">
    <property type="entry name" value="Glyas_Fos-R_dOase_dom"/>
</dbReference>
<dbReference type="Gene3D" id="3.10.180.10">
    <property type="entry name" value="2,3-Dihydroxybiphenyl 1,2-Dioxygenase, domain 1"/>
    <property type="match status" value="1"/>
</dbReference>
<proteinExistence type="predicted"/>
<dbReference type="STRING" id="1210089.GCA_001613165_05905"/>
<dbReference type="Pfam" id="PF00903">
    <property type="entry name" value="Glyoxalase"/>
    <property type="match status" value="1"/>
</dbReference>
<dbReference type="PROSITE" id="PS51819">
    <property type="entry name" value="VOC"/>
    <property type="match status" value="1"/>
</dbReference>
<organism evidence="2 3">
    <name type="scientific">Nocardia mexicana</name>
    <dbReference type="NCBI Taxonomy" id="279262"/>
    <lineage>
        <taxon>Bacteria</taxon>
        <taxon>Bacillati</taxon>
        <taxon>Actinomycetota</taxon>
        <taxon>Actinomycetes</taxon>
        <taxon>Mycobacteriales</taxon>
        <taxon>Nocardiaceae</taxon>
        <taxon>Nocardia</taxon>
    </lineage>
</organism>
<dbReference type="SUPFAM" id="SSF54593">
    <property type="entry name" value="Glyoxalase/Bleomycin resistance protein/Dihydroxybiphenyl dioxygenase"/>
    <property type="match status" value="1"/>
</dbReference>
<reference evidence="2 3" key="1">
    <citation type="submission" date="2018-07" db="EMBL/GenBank/DDBJ databases">
        <title>Genomic Encyclopedia of Type Strains, Phase IV (KMG-IV): sequencing the most valuable type-strain genomes for metagenomic binning, comparative biology and taxonomic classification.</title>
        <authorList>
            <person name="Goeker M."/>
        </authorList>
    </citation>
    <scope>NUCLEOTIDE SEQUENCE [LARGE SCALE GENOMIC DNA]</scope>
    <source>
        <strain evidence="2 3">DSM 44952</strain>
    </source>
</reference>
<sequence length="142" mass="15255">MTPQINAITLGVSDLDRALAFYRDGLGLSTPGIIGTEFARGTAQPGGAVAMFTLDSGLMLSLYSRTDLALDAEIAPERVAGSPFSLGWFVENRSDVDRILEQAQRAGGTLVRAGAERPWGIYAGYFADPDGHLWEVVYFLAN</sequence>
<dbReference type="AlphaFoldDB" id="A0A370GX59"/>
<dbReference type="OrthoDB" id="9798430at2"/>
<evidence type="ECO:0000313" key="2">
    <source>
        <dbReference type="EMBL" id="RDI48252.1"/>
    </source>
</evidence>
<name>A0A370GX59_9NOCA</name>
<dbReference type="InterPro" id="IPR037523">
    <property type="entry name" value="VOC_core"/>
</dbReference>
<dbReference type="RefSeq" id="WP_068026866.1">
    <property type="nucleotide sequence ID" value="NZ_QQAZ01000008.1"/>
</dbReference>